<feature type="transmembrane region" description="Helical" evidence="1">
    <location>
        <begin position="146"/>
        <end position="167"/>
    </location>
</feature>
<evidence type="ECO:0008006" key="4">
    <source>
        <dbReference type="Google" id="ProtNLM"/>
    </source>
</evidence>
<proteinExistence type="predicted"/>
<keyword evidence="1" id="KW-1133">Transmembrane helix</keyword>
<feature type="transmembrane region" description="Helical" evidence="1">
    <location>
        <begin position="57"/>
        <end position="74"/>
    </location>
</feature>
<dbReference type="RefSeq" id="WP_054969975.1">
    <property type="nucleotide sequence ID" value="NZ_LJCO01000064.1"/>
</dbReference>
<dbReference type="Proteomes" id="UP000050482">
    <property type="component" value="Unassembled WGS sequence"/>
</dbReference>
<feature type="transmembrane region" description="Helical" evidence="1">
    <location>
        <begin position="32"/>
        <end position="51"/>
    </location>
</feature>
<dbReference type="AlphaFoldDB" id="A0A0P9EVH0"/>
<dbReference type="PATRIC" id="fig|471514.4.peg.2591"/>
<keyword evidence="3" id="KW-1185">Reference proteome</keyword>
<evidence type="ECO:0000313" key="2">
    <source>
        <dbReference type="EMBL" id="KPV42979.1"/>
    </source>
</evidence>
<dbReference type="EMBL" id="LJCO01000064">
    <property type="protein sequence ID" value="KPV42979.1"/>
    <property type="molecule type" value="Genomic_DNA"/>
</dbReference>
<reference evidence="2 3" key="1">
    <citation type="submission" date="2015-09" db="EMBL/GenBank/DDBJ databases">
        <title>Draft genome sequence of Alicyclobacillus ferrooxydans DSM 22381.</title>
        <authorList>
            <person name="Hemp J."/>
        </authorList>
    </citation>
    <scope>NUCLEOTIDE SEQUENCE [LARGE SCALE GENOMIC DNA]</scope>
    <source>
        <strain evidence="2 3">TC-34</strain>
    </source>
</reference>
<keyword evidence="1" id="KW-0812">Transmembrane</keyword>
<evidence type="ECO:0000256" key="1">
    <source>
        <dbReference type="SAM" id="Phobius"/>
    </source>
</evidence>
<protein>
    <recommendedName>
        <fullName evidence="4">DUF5317 domain-containing protein</fullName>
    </recommendedName>
</protein>
<evidence type="ECO:0000313" key="3">
    <source>
        <dbReference type="Proteomes" id="UP000050482"/>
    </source>
</evidence>
<feature type="transmembrane region" description="Helical" evidence="1">
    <location>
        <begin position="6"/>
        <end position="25"/>
    </location>
</feature>
<sequence>MAFQVLIIFAGLIIGWIKRGSVWNVEKFSLKLWWILPFAYLSQHISIAYLSGRAYEVMIVLSYILMIAFCSLNFKVSGMPWMLGGTLANVVALAANGLRMPAYVPAVRMMAPKILGQLEAGTYGKSIAMTASTHLNFLGDIFAFNVYPQSLLSVGDILFSIGLVVLIQNAMRAGSKGRAVDA</sequence>
<dbReference type="InterPro" id="IPR035168">
    <property type="entry name" value="DUF5317"/>
</dbReference>
<keyword evidence="1" id="KW-0472">Membrane</keyword>
<dbReference type="Pfam" id="PF17248">
    <property type="entry name" value="DUF5317"/>
    <property type="match status" value="1"/>
</dbReference>
<gene>
    <name evidence="2" type="ORF">AN477_15010</name>
</gene>
<name>A0A0P9EVH0_9BACL</name>
<dbReference type="OrthoDB" id="37447at2"/>
<organism evidence="2 3">
    <name type="scientific">Alicyclobacillus ferrooxydans</name>
    <dbReference type="NCBI Taxonomy" id="471514"/>
    <lineage>
        <taxon>Bacteria</taxon>
        <taxon>Bacillati</taxon>
        <taxon>Bacillota</taxon>
        <taxon>Bacilli</taxon>
        <taxon>Bacillales</taxon>
        <taxon>Alicyclobacillaceae</taxon>
        <taxon>Alicyclobacillus</taxon>
    </lineage>
</organism>
<comment type="caution">
    <text evidence="2">The sequence shown here is derived from an EMBL/GenBank/DDBJ whole genome shotgun (WGS) entry which is preliminary data.</text>
</comment>
<accession>A0A0P9EVH0</accession>